<feature type="transmembrane region" description="Helical" evidence="5">
    <location>
        <begin position="142"/>
        <end position="168"/>
    </location>
</feature>
<feature type="transmembrane region" description="Helical" evidence="5">
    <location>
        <begin position="174"/>
        <end position="197"/>
    </location>
</feature>
<dbReference type="CDD" id="cd17321">
    <property type="entry name" value="MFS_MMR_MDR_like"/>
    <property type="match status" value="1"/>
</dbReference>
<feature type="transmembrane region" description="Helical" evidence="5">
    <location>
        <begin position="16"/>
        <end position="34"/>
    </location>
</feature>
<feature type="transmembrane region" description="Helical" evidence="5">
    <location>
        <begin position="311"/>
        <end position="334"/>
    </location>
</feature>
<dbReference type="PROSITE" id="PS50850">
    <property type="entry name" value="MFS"/>
    <property type="match status" value="1"/>
</dbReference>
<evidence type="ECO:0000256" key="4">
    <source>
        <dbReference type="ARBA" id="ARBA00023136"/>
    </source>
</evidence>
<evidence type="ECO:0000313" key="7">
    <source>
        <dbReference type="EMBL" id="WGH92947.1"/>
    </source>
</evidence>
<evidence type="ECO:0000256" key="2">
    <source>
        <dbReference type="ARBA" id="ARBA00022692"/>
    </source>
</evidence>
<reference evidence="7 8" key="1">
    <citation type="submission" date="2023-03" db="EMBL/GenBank/DDBJ databases">
        <title>Complete genome sequences of several Auritidibacter ignavus strains isolated from ear infections.</title>
        <authorList>
            <person name="Baehr T."/>
            <person name="Baumhoegger A.M."/>
        </authorList>
    </citation>
    <scope>NUCLEOTIDE SEQUENCE [LARGE SCALE GENOMIC DNA]</scope>
    <source>
        <strain evidence="7 8">BABAE-6</strain>
    </source>
</reference>
<protein>
    <submittedName>
        <fullName evidence="7">MFS transporter</fullName>
    </submittedName>
</protein>
<feature type="transmembrane region" description="Helical" evidence="5">
    <location>
        <begin position="54"/>
        <end position="72"/>
    </location>
</feature>
<evidence type="ECO:0000313" key="8">
    <source>
        <dbReference type="Proteomes" id="UP001224674"/>
    </source>
</evidence>
<feature type="transmembrane region" description="Helical" evidence="5">
    <location>
        <begin position="84"/>
        <end position="103"/>
    </location>
</feature>
<feature type="transmembrane region" description="Helical" evidence="5">
    <location>
        <begin position="424"/>
        <end position="443"/>
    </location>
</feature>
<name>A0AAJ6AHQ1_9MICC</name>
<dbReference type="Pfam" id="PF07690">
    <property type="entry name" value="MFS_1"/>
    <property type="match status" value="1"/>
</dbReference>
<evidence type="ECO:0000256" key="3">
    <source>
        <dbReference type="ARBA" id="ARBA00022989"/>
    </source>
</evidence>
<dbReference type="PANTHER" id="PTHR42718:SF39">
    <property type="entry name" value="ACTINORHODIN TRANSPORTER-RELATED"/>
    <property type="match status" value="1"/>
</dbReference>
<dbReference type="AlphaFoldDB" id="A0AAJ6AHQ1"/>
<comment type="subcellular location">
    <subcellularLocation>
        <location evidence="1">Cell membrane</location>
        <topology evidence="1">Multi-pass membrane protein</topology>
    </subcellularLocation>
</comment>
<feature type="domain" description="Major facilitator superfamily (MFS) profile" evidence="6">
    <location>
        <begin position="18"/>
        <end position="493"/>
    </location>
</feature>
<dbReference type="EMBL" id="CP122566">
    <property type="protein sequence ID" value="WGH92947.1"/>
    <property type="molecule type" value="Genomic_DNA"/>
</dbReference>
<keyword evidence="4 5" id="KW-0472">Membrane</keyword>
<sequence length="493" mass="52674">MSASATGTTAPRQSPWLAFTVCAVTAILTILDLVKVNVVLTPIRETLGATTTDNQLIVAGYVLAFGVALVPAGRLGDTWNRKSMFLIGLVTFTIASLVAMLSISSTMLVTARIVQGIAAGTLMPQVLGIIQNLFQGQERGKALGFFGASIGLGTSFGPAVGGLFIGALGPELGWRWTFGMNVPLVIIVLPLAIWLLPKDQPRDVRDRQLDLVGVGLLAATVLFMMLPFVLTSGTDQDIPARWLLLVLGVIAGAGFVIWEFRYKAQGKSPVLDFALFRYSSYRYGVIITSLWFAMMPPLFLVMTLYNQQGLGHSALVVGLITVPWAVVSAIAAAWVGRYTLRYAPQLVFAGLILFIIALLSLALGARIVSAEYTPLIMAIIMGVAGIAPGIVMSANQMRSLIDVPLPQAGVAGSFYQVGQRVGNAIGVAVATAVFYSMTAHLPVNAGKDVEEIRPETAREYLNAFDVSILVLVVFGLVALFVAIVDWRGSKRTE</sequence>
<feature type="transmembrane region" description="Helical" evidence="5">
    <location>
        <begin position="209"/>
        <end position="230"/>
    </location>
</feature>
<dbReference type="GO" id="GO:0005886">
    <property type="term" value="C:plasma membrane"/>
    <property type="evidence" value="ECO:0007669"/>
    <property type="project" value="UniProtKB-SubCell"/>
</dbReference>
<keyword evidence="3 5" id="KW-1133">Transmembrane helix</keyword>
<dbReference type="Proteomes" id="UP001224674">
    <property type="component" value="Chromosome"/>
</dbReference>
<dbReference type="PRINTS" id="PR01036">
    <property type="entry name" value="TCRTETB"/>
</dbReference>
<dbReference type="RefSeq" id="WP_158524563.1">
    <property type="nucleotide sequence ID" value="NZ_CP122561.1"/>
</dbReference>
<feature type="transmembrane region" description="Helical" evidence="5">
    <location>
        <begin position="375"/>
        <end position="394"/>
    </location>
</feature>
<dbReference type="InterPro" id="IPR036259">
    <property type="entry name" value="MFS_trans_sf"/>
</dbReference>
<dbReference type="InterPro" id="IPR020846">
    <property type="entry name" value="MFS_dom"/>
</dbReference>
<organism evidence="7 8">
    <name type="scientific">Auritidibacter ignavus</name>
    <dbReference type="NCBI Taxonomy" id="678932"/>
    <lineage>
        <taxon>Bacteria</taxon>
        <taxon>Bacillati</taxon>
        <taxon>Actinomycetota</taxon>
        <taxon>Actinomycetes</taxon>
        <taxon>Micrococcales</taxon>
        <taxon>Micrococcaceae</taxon>
        <taxon>Auritidibacter</taxon>
    </lineage>
</organism>
<feature type="transmembrane region" description="Helical" evidence="5">
    <location>
        <begin position="463"/>
        <end position="484"/>
    </location>
</feature>
<proteinExistence type="predicted"/>
<gene>
    <name evidence="7" type="ORF">QDX21_11720</name>
</gene>
<dbReference type="SUPFAM" id="SSF103473">
    <property type="entry name" value="MFS general substrate transporter"/>
    <property type="match status" value="2"/>
</dbReference>
<keyword evidence="2 5" id="KW-0812">Transmembrane</keyword>
<feature type="transmembrane region" description="Helical" evidence="5">
    <location>
        <begin position="242"/>
        <end position="260"/>
    </location>
</feature>
<evidence type="ECO:0000256" key="5">
    <source>
        <dbReference type="SAM" id="Phobius"/>
    </source>
</evidence>
<dbReference type="InterPro" id="IPR011701">
    <property type="entry name" value="MFS"/>
</dbReference>
<evidence type="ECO:0000256" key="1">
    <source>
        <dbReference type="ARBA" id="ARBA00004651"/>
    </source>
</evidence>
<dbReference type="GO" id="GO:0022857">
    <property type="term" value="F:transmembrane transporter activity"/>
    <property type="evidence" value="ECO:0007669"/>
    <property type="project" value="InterPro"/>
</dbReference>
<dbReference type="Gene3D" id="1.20.1250.20">
    <property type="entry name" value="MFS general substrate transporter like domains"/>
    <property type="match status" value="1"/>
</dbReference>
<accession>A0AAJ6AHQ1</accession>
<evidence type="ECO:0000259" key="6">
    <source>
        <dbReference type="PROSITE" id="PS50850"/>
    </source>
</evidence>
<dbReference type="PANTHER" id="PTHR42718">
    <property type="entry name" value="MAJOR FACILITATOR SUPERFAMILY MULTIDRUG TRANSPORTER MFSC"/>
    <property type="match status" value="1"/>
</dbReference>
<feature type="transmembrane region" description="Helical" evidence="5">
    <location>
        <begin position="281"/>
        <end position="305"/>
    </location>
</feature>
<dbReference type="Gene3D" id="1.20.1720.10">
    <property type="entry name" value="Multidrug resistance protein D"/>
    <property type="match status" value="1"/>
</dbReference>
<feature type="transmembrane region" description="Helical" evidence="5">
    <location>
        <begin position="346"/>
        <end position="369"/>
    </location>
</feature>
<keyword evidence="8" id="KW-1185">Reference proteome</keyword>